<dbReference type="InterPro" id="IPR025665">
    <property type="entry name" value="Beta-barrel_OMP_2"/>
</dbReference>
<dbReference type="Pfam" id="PF13568">
    <property type="entry name" value="OMP_b-brl_2"/>
    <property type="match status" value="1"/>
</dbReference>
<dbReference type="RefSeq" id="WP_155168537.1">
    <property type="nucleotide sequence ID" value="NZ_SMLW01000125.1"/>
</dbReference>
<proteinExistence type="predicted"/>
<keyword evidence="3" id="KW-1185">Reference proteome</keyword>
<dbReference type="EMBL" id="SMLW01000125">
    <property type="protein sequence ID" value="MTI23382.1"/>
    <property type="molecule type" value="Genomic_DNA"/>
</dbReference>
<dbReference type="Proteomes" id="UP000798808">
    <property type="component" value="Unassembled WGS sequence"/>
</dbReference>
<evidence type="ECO:0000313" key="2">
    <source>
        <dbReference type="EMBL" id="MTI23382.1"/>
    </source>
</evidence>
<gene>
    <name evidence="2" type="ORF">E1163_00290</name>
</gene>
<dbReference type="Gene3D" id="2.40.160.60">
    <property type="entry name" value="Outer membrane protein transport protein (OMPP1/FadL/TodX)"/>
    <property type="match status" value="1"/>
</dbReference>
<name>A0ABW9RHM1_9BACT</name>
<evidence type="ECO:0000259" key="1">
    <source>
        <dbReference type="Pfam" id="PF13568"/>
    </source>
</evidence>
<reference evidence="2 3" key="1">
    <citation type="submission" date="2019-02" db="EMBL/GenBank/DDBJ databases">
        <authorList>
            <person name="Goldberg S.R."/>
            <person name="Haltli B.A."/>
            <person name="Correa H."/>
            <person name="Russell K.G."/>
        </authorList>
    </citation>
    <scope>NUCLEOTIDE SEQUENCE [LARGE SCALE GENOMIC DNA]</scope>
    <source>
        <strain evidence="2 3">JCM 16186</strain>
    </source>
</reference>
<feature type="domain" description="Outer membrane protein beta-barrel" evidence="1">
    <location>
        <begin position="3"/>
        <end position="174"/>
    </location>
</feature>
<sequence length="197" mass="21229">GQIKLGVKAGANRSNLLSGDEDVDVDAKMGFHFGGYIDLSLSEKFSIQPELVYSTQGAKSEYSETVEDVGFVFSYSSESKVKLDYLNIPVLFKFKPAEIFYIGGGPQLGILLSAKHEYSTTFVGSGVSESESGQEDVKDELNAIDLSLAIGAGIELENGLNFGIRYNYGISDVADENDGDPIRNSVLQASVGYTILK</sequence>
<accession>A0ABW9RHM1</accession>
<evidence type="ECO:0000313" key="3">
    <source>
        <dbReference type="Proteomes" id="UP000798808"/>
    </source>
</evidence>
<protein>
    <submittedName>
        <fullName evidence="2">PorT family protein</fullName>
    </submittedName>
</protein>
<feature type="non-terminal residue" evidence="2">
    <location>
        <position position="1"/>
    </location>
</feature>
<organism evidence="2 3">
    <name type="scientific">Fulvivirga kasyanovii</name>
    <dbReference type="NCBI Taxonomy" id="396812"/>
    <lineage>
        <taxon>Bacteria</taxon>
        <taxon>Pseudomonadati</taxon>
        <taxon>Bacteroidota</taxon>
        <taxon>Cytophagia</taxon>
        <taxon>Cytophagales</taxon>
        <taxon>Fulvivirgaceae</taxon>
        <taxon>Fulvivirga</taxon>
    </lineage>
</organism>
<comment type="caution">
    <text evidence="2">The sequence shown here is derived from an EMBL/GenBank/DDBJ whole genome shotgun (WGS) entry which is preliminary data.</text>
</comment>